<gene>
    <name evidence="3" type="ORF">CAL65_05965</name>
</gene>
<accession>A0A3E0X1L5</accession>
<dbReference type="Proteomes" id="UP000256763">
    <property type="component" value="Unassembled WGS sequence"/>
</dbReference>
<dbReference type="Gene3D" id="1.10.10.2840">
    <property type="entry name" value="PucR C-terminal helix-turn-helix domain"/>
    <property type="match status" value="1"/>
</dbReference>
<dbReference type="InterPro" id="IPR042070">
    <property type="entry name" value="PucR_C-HTH_sf"/>
</dbReference>
<keyword evidence="4" id="KW-1185">Reference proteome</keyword>
<dbReference type="PANTHER" id="PTHR33744:SF15">
    <property type="entry name" value="CARBOHYDRATE DIACID REGULATOR"/>
    <property type="match status" value="1"/>
</dbReference>
<dbReference type="InterPro" id="IPR025736">
    <property type="entry name" value="PucR_C-HTH_dom"/>
</dbReference>
<sequence>MALHCRQIPLLPGLEAIRLRGGQDGADNIVRWPYVAENRSFKAWTHGGELVFVTGIGRHRDAQNLAECLYEGVESGISGLVVLTGDAYIGQIPSALVRLADELSLPLFEQPYSLPMVTVTEVISRAIVAAEAHDASLPAQNAPGLAAAIKRQIGQQTLEALLQEHLGNGLTSVRQANATLKAWCTCHGNLSEAAKALGCHRNTVRNRMQRIFQATGLDPNAAEDIETLLLAHLLLNADQHSHS</sequence>
<evidence type="ECO:0000313" key="4">
    <source>
        <dbReference type="Proteomes" id="UP000256763"/>
    </source>
</evidence>
<evidence type="ECO:0000313" key="3">
    <source>
        <dbReference type="EMBL" id="RFA38367.1"/>
    </source>
</evidence>
<feature type="domain" description="PucR C-terminal helix-turn-helix" evidence="2">
    <location>
        <begin position="178"/>
        <end position="231"/>
    </location>
</feature>
<dbReference type="Pfam" id="PF13556">
    <property type="entry name" value="HTH_30"/>
    <property type="match status" value="1"/>
</dbReference>
<protein>
    <submittedName>
        <fullName evidence="3">PucR family transcriptional regulator</fullName>
    </submittedName>
</protein>
<dbReference type="Pfam" id="PF07905">
    <property type="entry name" value="PucR"/>
    <property type="match status" value="1"/>
</dbReference>
<evidence type="ECO:0000259" key="2">
    <source>
        <dbReference type="Pfam" id="PF13556"/>
    </source>
</evidence>
<dbReference type="RefSeq" id="WP_116301222.1">
    <property type="nucleotide sequence ID" value="NZ_NFZV01000003.1"/>
</dbReference>
<feature type="domain" description="Purine catabolism PurC-like" evidence="1">
    <location>
        <begin position="11"/>
        <end position="127"/>
    </location>
</feature>
<evidence type="ECO:0000259" key="1">
    <source>
        <dbReference type="Pfam" id="PF07905"/>
    </source>
</evidence>
<comment type="caution">
    <text evidence="3">The sequence shown here is derived from an EMBL/GenBank/DDBJ whole genome shotgun (WGS) entry which is preliminary data.</text>
</comment>
<dbReference type="InterPro" id="IPR051448">
    <property type="entry name" value="CdaR-like_regulators"/>
</dbReference>
<dbReference type="PANTHER" id="PTHR33744">
    <property type="entry name" value="CARBOHYDRATE DIACID REGULATOR"/>
    <property type="match status" value="1"/>
</dbReference>
<proteinExistence type="predicted"/>
<dbReference type="OrthoDB" id="9792148at2"/>
<reference evidence="4" key="1">
    <citation type="submission" date="2017-05" db="EMBL/GenBank/DDBJ databases">
        <authorList>
            <person name="Sharma S."/>
            <person name="Sidhu C."/>
            <person name="Pinnaka A.K."/>
        </authorList>
    </citation>
    <scope>NUCLEOTIDE SEQUENCE [LARGE SCALE GENOMIC DNA]</scope>
    <source>
        <strain evidence="4">AK93</strain>
    </source>
</reference>
<name>A0A3E0X1L5_9GAMM</name>
<dbReference type="InterPro" id="IPR009057">
    <property type="entry name" value="Homeodomain-like_sf"/>
</dbReference>
<organism evidence="3 4">
    <name type="scientific">Alkalilimnicola ehrlichii</name>
    <dbReference type="NCBI Taxonomy" id="351052"/>
    <lineage>
        <taxon>Bacteria</taxon>
        <taxon>Pseudomonadati</taxon>
        <taxon>Pseudomonadota</taxon>
        <taxon>Gammaproteobacteria</taxon>
        <taxon>Chromatiales</taxon>
        <taxon>Ectothiorhodospiraceae</taxon>
        <taxon>Alkalilimnicola</taxon>
    </lineage>
</organism>
<dbReference type="EMBL" id="NFZW01000004">
    <property type="protein sequence ID" value="RFA38367.1"/>
    <property type="molecule type" value="Genomic_DNA"/>
</dbReference>
<dbReference type="InterPro" id="IPR012914">
    <property type="entry name" value="PucR_dom"/>
</dbReference>
<dbReference type="AlphaFoldDB" id="A0A3E0X1L5"/>
<dbReference type="SUPFAM" id="SSF46689">
    <property type="entry name" value="Homeodomain-like"/>
    <property type="match status" value="1"/>
</dbReference>